<dbReference type="EMBL" id="JAJNEC010000003">
    <property type="protein sequence ID" value="MCD2421724.1"/>
    <property type="molecule type" value="Genomic_DNA"/>
</dbReference>
<evidence type="ECO:0000313" key="8">
    <source>
        <dbReference type="Proteomes" id="UP001199816"/>
    </source>
</evidence>
<feature type="domain" description="DUF1232" evidence="6">
    <location>
        <begin position="32"/>
        <end position="68"/>
    </location>
</feature>
<dbReference type="Proteomes" id="UP001199816">
    <property type="component" value="Unassembled WGS sequence"/>
</dbReference>
<organism evidence="7 8">
    <name type="scientific">Niabella pedocola</name>
    <dbReference type="NCBI Taxonomy" id="1752077"/>
    <lineage>
        <taxon>Bacteria</taxon>
        <taxon>Pseudomonadati</taxon>
        <taxon>Bacteroidota</taxon>
        <taxon>Chitinophagia</taxon>
        <taxon>Chitinophagales</taxon>
        <taxon>Chitinophagaceae</taxon>
        <taxon>Niabella</taxon>
    </lineage>
</organism>
<evidence type="ECO:0000259" key="6">
    <source>
        <dbReference type="Pfam" id="PF06803"/>
    </source>
</evidence>
<proteinExistence type="predicted"/>
<evidence type="ECO:0000256" key="1">
    <source>
        <dbReference type="ARBA" id="ARBA00004127"/>
    </source>
</evidence>
<evidence type="ECO:0000256" key="5">
    <source>
        <dbReference type="SAM" id="Phobius"/>
    </source>
</evidence>
<keyword evidence="4 5" id="KW-0472">Membrane</keyword>
<keyword evidence="2 5" id="KW-0812">Transmembrane</keyword>
<accession>A0ABS8PKT7</accession>
<sequence length="151" mass="17282">MFNKLKERVRKVKREIVPVYYALHDRRTPLVAKLLAALTVIYVLSPVDLIPDFIPVLGLLDDLIIVPLLIRATLKLIPPAVIKEIRARIDTNKNCHKDGIMPCPWLPCMHTSYSWFCGISCIINITYFAYAWHAVARIVLNPPVKCRFCTV</sequence>
<dbReference type="Pfam" id="PF06803">
    <property type="entry name" value="DUF1232"/>
    <property type="match status" value="1"/>
</dbReference>
<evidence type="ECO:0000313" key="7">
    <source>
        <dbReference type="EMBL" id="MCD2421724.1"/>
    </source>
</evidence>
<evidence type="ECO:0000256" key="2">
    <source>
        <dbReference type="ARBA" id="ARBA00022692"/>
    </source>
</evidence>
<name>A0ABS8PKT7_9BACT</name>
<keyword evidence="3 5" id="KW-1133">Transmembrane helix</keyword>
<comment type="caution">
    <text evidence="7">The sequence shown here is derived from an EMBL/GenBank/DDBJ whole genome shotgun (WGS) entry which is preliminary data.</text>
</comment>
<comment type="subcellular location">
    <subcellularLocation>
        <location evidence="1">Endomembrane system</location>
        <topology evidence="1">Multi-pass membrane protein</topology>
    </subcellularLocation>
</comment>
<dbReference type="InterPro" id="IPR010652">
    <property type="entry name" value="DUF1232"/>
</dbReference>
<evidence type="ECO:0000256" key="4">
    <source>
        <dbReference type="ARBA" id="ARBA00023136"/>
    </source>
</evidence>
<feature type="transmembrane region" description="Helical" evidence="5">
    <location>
        <begin position="30"/>
        <end position="47"/>
    </location>
</feature>
<protein>
    <submittedName>
        <fullName evidence="7">DUF1232 domain-containing protein</fullName>
    </submittedName>
</protein>
<keyword evidence="8" id="KW-1185">Reference proteome</keyword>
<reference evidence="7 8" key="1">
    <citation type="submission" date="2021-11" db="EMBL/GenBank/DDBJ databases">
        <title>Genomic of Niabella pedocola.</title>
        <authorList>
            <person name="Wu T."/>
        </authorList>
    </citation>
    <scope>NUCLEOTIDE SEQUENCE [LARGE SCALE GENOMIC DNA]</scope>
    <source>
        <strain evidence="7 8">JCM 31011</strain>
    </source>
</reference>
<gene>
    <name evidence="7" type="ORF">LQ567_03055</name>
</gene>
<evidence type="ECO:0000256" key="3">
    <source>
        <dbReference type="ARBA" id="ARBA00022989"/>
    </source>
</evidence>
<dbReference type="RefSeq" id="WP_231002628.1">
    <property type="nucleotide sequence ID" value="NZ_JAJNEC010000003.1"/>
</dbReference>